<evidence type="ECO:0000256" key="5">
    <source>
        <dbReference type="ARBA" id="ARBA00011881"/>
    </source>
</evidence>
<dbReference type="EC" id="4.1.1.1" evidence="6"/>
<dbReference type="Pfam" id="PF00205">
    <property type="entry name" value="TPP_enzyme_M"/>
    <property type="match status" value="1"/>
</dbReference>
<dbReference type="CDD" id="cd02005">
    <property type="entry name" value="TPP_PDC_IPDC"/>
    <property type="match status" value="1"/>
</dbReference>
<feature type="region of interest" description="Disordered" evidence="13">
    <location>
        <begin position="887"/>
        <end position="906"/>
    </location>
</feature>
<dbReference type="CDD" id="cd07038">
    <property type="entry name" value="TPP_PYR_PDC_IPDC_like"/>
    <property type="match status" value="1"/>
</dbReference>
<reference evidence="17" key="1">
    <citation type="submission" date="2020-07" db="EMBL/GenBank/DDBJ databases">
        <title>Genome sequence and genetic diversity analysis of an under-domesticated orphan crop, white fonio (Digitaria exilis).</title>
        <authorList>
            <person name="Bennetzen J.L."/>
            <person name="Chen S."/>
            <person name="Ma X."/>
            <person name="Wang X."/>
            <person name="Yssel A.E.J."/>
            <person name="Chaluvadi S.R."/>
            <person name="Johnson M."/>
            <person name="Gangashetty P."/>
            <person name="Hamidou F."/>
            <person name="Sanogo M.D."/>
            <person name="Zwaenepoel A."/>
            <person name="Wallace J."/>
            <person name="Van De Peer Y."/>
            <person name="Van Deynze A."/>
        </authorList>
    </citation>
    <scope>NUCLEOTIDE SEQUENCE</scope>
    <source>
        <tissue evidence="17">Leaves</tissue>
    </source>
</reference>
<evidence type="ECO:0000313" key="18">
    <source>
        <dbReference type="Proteomes" id="UP000636709"/>
    </source>
</evidence>
<dbReference type="GO" id="GO:0000949">
    <property type="term" value="P:aromatic amino acid family catabolic process to alcohol via Ehrlich pathway"/>
    <property type="evidence" value="ECO:0007669"/>
    <property type="project" value="TreeGrafter"/>
</dbReference>
<feature type="region of interest" description="Disordered" evidence="13">
    <location>
        <begin position="1"/>
        <end position="20"/>
    </location>
</feature>
<dbReference type="AlphaFoldDB" id="A0A835EM35"/>
<dbReference type="Gene3D" id="3.40.50.970">
    <property type="match status" value="2"/>
</dbReference>
<evidence type="ECO:0000259" key="14">
    <source>
        <dbReference type="Pfam" id="PF00205"/>
    </source>
</evidence>
<dbReference type="GO" id="GO:0030976">
    <property type="term" value="F:thiamine pyrophosphate binding"/>
    <property type="evidence" value="ECO:0007669"/>
    <property type="project" value="InterPro"/>
</dbReference>
<dbReference type="GO" id="GO:0004737">
    <property type="term" value="F:pyruvate decarboxylase activity"/>
    <property type="evidence" value="ECO:0007669"/>
    <property type="project" value="UniProtKB-EC"/>
</dbReference>
<dbReference type="FunFam" id="3.40.50.970:FF:000021">
    <property type="entry name" value="Pyruvate decarboxylase 1"/>
    <property type="match status" value="1"/>
</dbReference>
<gene>
    <name evidence="17" type="ORF">HU200_031873</name>
</gene>
<dbReference type="EMBL" id="JACEFO010001777">
    <property type="protein sequence ID" value="KAF8703781.1"/>
    <property type="molecule type" value="Genomic_DNA"/>
</dbReference>
<evidence type="ECO:0000256" key="8">
    <source>
        <dbReference type="ARBA" id="ARBA00022793"/>
    </source>
</evidence>
<dbReference type="SUPFAM" id="SSF52518">
    <property type="entry name" value="Thiamin diphosphate-binding fold (THDP-binding)"/>
    <property type="match status" value="2"/>
</dbReference>
<dbReference type="InterPro" id="IPR011766">
    <property type="entry name" value="TPP_enzyme_TPP-bd"/>
</dbReference>
<dbReference type="InterPro" id="IPR012110">
    <property type="entry name" value="PDC/IPDC-like"/>
</dbReference>
<proteinExistence type="inferred from homology"/>
<dbReference type="InterPro" id="IPR029035">
    <property type="entry name" value="DHS-like_NAD/FAD-binding_dom"/>
</dbReference>
<evidence type="ECO:0000256" key="12">
    <source>
        <dbReference type="RuleBase" id="RU362132"/>
    </source>
</evidence>
<dbReference type="GO" id="GO:0036293">
    <property type="term" value="P:response to decreased oxygen levels"/>
    <property type="evidence" value="ECO:0007669"/>
    <property type="project" value="UniProtKB-ARBA"/>
</dbReference>
<evidence type="ECO:0000256" key="4">
    <source>
        <dbReference type="ARBA" id="ARBA00007812"/>
    </source>
</evidence>
<feature type="domain" description="Thiamine pyrophosphate enzyme TPP-binding" evidence="15">
    <location>
        <begin position="671"/>
        <end position="795"/>
    </location>
</feature>
<dbReference type="SUPFAM" id="SSF52467">
    <property type="entry name" value="DHS-like NAD/FAD-binding domain"/>
    <property type="match status" value="1"/>
</dbReference>
<feature type="domain" description="Thiamine pyrophosphate enzyme N-terminal TPP-binding" evidence="16">
    <location>
        <begin position="240"/>
        <end position="345"/>
    </location>
</feature>
<feature type="compositionally biased region" description="Basic and acidic residues" evidence="13">
    <location>
        <begin position="61"/>
        <end position="73"/>
    </location>
</feature>
<comment type="similarity">
    <text evidence="4 12">Belongs to the TPP enzyme family.</text>
</comment>
<name>A0A835EM35_9POAL</name>
<feature type="domain" description="Thiamine pyrophosphate enzyme central" evidence="14">
    <location>
        <begin position="451"/>
        <end position="567"/>
    </location>
</feature>
<dbReference type="InterPro" id="IPR047214">
    <property type="entry name" value="TPP_PDC_IPDC"/>
</dbReference>
<evidence type="ECO:0000259" key="15">
    <source>
        <dbReference type="Pfam" id="PF02775"/>
    </source>
</evidence>
<dbReference type="Proteomes" id="UP000636709">
    <property type="component" value="Unassembled WGS sequence"/>
</dbReference>
<dbReference type="FunFam" id="3.40.50.970:FF:000017">
    <property type="entry name" value="pyruvate decarboxylase 1"/>
    <property type="match status" value="1"/>
</dbReference>
<dbReference type="PANTHER" id="PTHR43452:SF7">
    <property type="entry name" value="PYRUVATE DECARBOXYLASE 1"/>
    <property type="match status" value="1"/>
</dbReference>
<dbReference type="Gene3D" id="3.40.50.1220">
    <property type="entry name" value="TPP-binding domain"/>
    <property type="match status" value="1"/>
</dbReference>
<dbReference type="InterPro" id="IPR012000">
    <property type="entry name" value="Thiamin_PyroP_enz_cen_dom"/>
</dbReference>
<dbReference type="PANTHER" id="PTHR43452">
    <property type="entry name" value="PYRUVATE DECARBOXYLASE"/>
    <property type="match status" value="1"/>
</dbReference>
<dbReference type="InterPro" id="IPR012001">
    <property type="entry name" value="Thiamin_PyroP_enz_TPP-bd_dom"/>
</dbReference>
<evidence type="ECO:0000256" key="9">
    <source>
        <dbReference type="ARBA" id="ARBA00022842"/>
    </source>
</evidence>
<comment type="cofactor">
    <cofactor evidence="3">
        <name>thiamine diphosphate</name>
        <dbReference type="ChEBI" id="CHEBI:58937"/>
    </cofactor>
</comment>
<feature type="compositionally biased region" description="Pro residues" evidence="13">
    <location>
        <begin position="887"/>
        <end position="896"/>
    </location>
</feature>
<dbReference type="GO" id="GO:0000287">
    <property type="term" value="F:magnesium ion binding"/>
    <property type="evidence" value="ECO:0007669"/>
    <property type="project" value="InterPro"/>
</dbReference>
<keyword evidence="7" id="KW-0479">Metal-binding</keyword>
<dbReference type="Pfam" id="PF02775">
    <property type="entry name" value="TPP_enzyme_C"/>
    <property type="match status" value="1"/>
</dbReference>
<evidence type="ECO:0000259" key="16">
    <source>
        <dbReference type="Pfam" id="PF02776"/>
    </source>
</evidence>
<dbReference type="Pfam" id="PF02776">
    <property type="entry name" value="TPP_enzyme_N"/>
    <property type="match status" value="1"/>
</dbReference>
<comment type="catalytic activity">
    <reaction evidence="1">
        <text>a 2-oxocarboxylate + H(+) = an aldehyde + CO2</text>
        <dbReference type="Rhea" id="RHEA:11628"/>
        <dbReference type="ChEBI" id="CHEBI:15378"/>
        <dbReference type="ChEBI" id="CHEBI:16526"/>
        <dbReference type="ChEBI" id="CHEBI:17478"/>
        <dbReference type="ChEBI" id="CHEBI:35179"/>
        <dbReference type="EC" id="4.1.1.1"/>
    </reaction>
</comment>
<comment type="cofactor">
    <cofactor evidence="2">
        <name>a metal cation</name>
        <dbReference type="ChEBI" id="CHEBI:25213"/>
    </cofactor>
</comment>
<dbReference type="OrthoDB" id="3970464at2759"/>
<evidence type="ECO:0000256" key="1">
    <source>
        <dbReference type="ARBA" id="ARBA00001041"/>
    </source>
</evidence>
<protein>
    <recommendedName>
        <fullName evidence="6">pyruvate decarboxylase</fullName>
        <ecNumber evidence="6">4.1.1.1</ecNumber>
    </recommendedName>
</protein>
<evidence type="ECO:0000256" key="2">
    <source>
        <dbReference type="ARBA" id="ARBA00001920"/>
    </source>
</evidence>
<comment type="caution">
    <text evidence="17">The sequence shown here is derived from an EMBL/GenBank/DDBJ whole genome shotgun (WGS) entry which is preliminary data.</text>
</comment>
<organism evidence="17 18">
    <name type="scientific">Digitaria exilis</name>
    <dbReference type="NCBI Taxonomy" id="1010633"/>
    <lineage>
        <taxon>Eukaryota</taxon>
        <taxon>Viridiplantae</taxon>
        <taxon>Streptophyta</taxon>
        <taxon>Embryophyta</taxon>
        <taxon>Tracheophyta</taxon>
        <taxon>Spermatophyta</taxon>
        <taxon>Magnoliopsida</taxon>
        <taxon>Liliopsida</taxon>
        <taxon>Poales</taxon>
        <taxon>Poaceae</taxon>
        <taxon>PACMAD clade</taxon>
        <taxon>Panicoideae</taxon>
        <taxon>Panicodae</taxon>
        <taxon>Paniceae</taxon>
        <taxon>Anthephorinae</taxon>
        <taxon>Digitaria</taxon>
    </lineage>
</organism>
<keyword evidence="18" id="KW-1185">Reference proteome</keyword>
<comment type="subunit">
    <text evidence="5">Homotetramer.</text>
</comment>
<evidence type="ECO:0000256" key="11">
    <source>
        <dbReference type="ARBA" id="ARBA00023239"/>
    </source>
</evidence>
<dbReference type="FunFam" id="3.40.50.1220:FF:000009">
    <property type="entry name" value="Pyruvate decarboxylase 1"/>
    <property type="match status" value="1"/>
</dbReference>
<evidence type="ECO:0000256" key="7">
    <source>
        <dbReference type="ARBA" id="ARBA00022723"/>
    </source>
</evidence>
<sequence length="960" mass="102325">MQAQSDCVNMERSSPKHATARASGIHVTHAVVACVPGQILHPTIPATQRANRRKQVQAETMGRDRGARGREVGVDGSGGLRFEITSWASSNPPRTGTYLKPKVCMHRHRTHKPIAALPPFTGPTWRLAAAASSLHTSAKELLLSPALYKPQNASTGKSSPHTSYNHETISNQIRLCLSLSRRGLHLHVPAMETLLVGNPTNGVAKPTCNGVGSLPMANSHAVIASPAPVMTTAVAPAGATLGRHLARRLVQIGASDVFAVPGDFNLTLLDYLIAEPGLNLVGCCNELNAGYAADGYARSRGVGACAVTFTVGGLSVLNAIAGAYSENLPVICIVGGPNSNDYGTNRILHHTIGLPDFSQELRCFQAITCHQVRAAERTRLLSSLVAVVNNLDDAHEQIDTAIATALRESKPVYISVSCNLAGLSHPTFSREPVPLFISPRLSNKANLEYAVEAAAAFLNKAVKPVMVGGPKIRVAKAKKAFAAIADASGYPFAVMPSAKGLVPEHHPRFIGTYWGAVSTTFCAEIVESADAYLFAGPIFNDYSSVGYSLLLKRYKAVLVQPDRVVVGDGPAFGCILMAEFLAALAGRLARNTTAYDNYRRIFVPDRDPPEGKPDEPLRVNVLFKHIKGMLSGDTAVVAETGDSWFNCQKLRLPEGCGYASLTLVPAYEFQMQYGSIGWSAGATLGYAQAAKDKRVITCIGDGSFQVTAQDVSTMLRCGQRSVIFLINNGGYTIEVEIHDGPYNVIKNWDYTGLVDAIHNSDGNCWTKKVRTEEELKEAIATATGAKKDCLCFIEVIVHKDDTSKELLEWGSRAAESALLLRFCNGASSTGGRWTRRTSLFFHRWGRVRADVALCSRNNKNLVHGPRASHSSSSFSVSFSALAPFPIPHPSSPPPHHPAATYSAASPRSPTATAATIGAPYAPISRGAPWACSRVSRAGAKARALGIGDCAGGGRGAGARG</sequence>
<keyword evidence="9" id="KW-0460">Magnesium</keyword>
<keyword evidence="8" id="KW-0210">Decarboxylase</keyword>
<feature type="compositionally biased region" description="Low complexity" evidence="13">
    <location>
        <begin position="897"/>
        <end position="906"/>
    </location>
</feature>
<dbReference type="InterPro" id="IPR047213">
    <property type="entry name" value="TPP_PYR_PDC_IPDC-like"/>
</dbReference>
<dbReference type="GO" id="GO:0006950">
    <property type="term" value="P:response to stress"/>
    <property type="evidence" value="ECO:0007669"/>
    <property type="project" value="UniProtKB-ARBA"/>
</dbReference>
<evidence type="ECO:0000256" key="13">
    <source>
        <dbReference type="SAM" id="MobiDB-lite"/>
    </source>
</evidence>
<evidence type="ECO:0000313" key="17">
    <source>
        <dbReference type="EMBL" id="KAF8703781.1"/>
    </source>
</evidence>
<evidence type="ECO:0000256" key="3">
    <source>
        <dbReference type="ARBA" id="ARBA00001964"/>
    </source>
</evidence>
<feature type="region of interest" description="Disordered" evidence="13">
    <location>
        <begin position="48"/>
        <end position="74"/>
    </location>
</feature>
<dbReference type="GO" id="GO:0005829">
    <property type="term" value="C:cytosol"/>
    <property type="evidence" value="ECO:0007669"/>
    <property type="project" value="TreeGrafter"/>
</dbReference>
<evidence type="ECO:0000256" key="6">
    <source>
        <dbReference type="ARBA" id="ARBA00013202"/>
    </source>
</evidence>
<keyword evidence="10 12" id="KW-0786">Thiamine pyrophosphate</keyword>
<keyword evidence="11" id="KW-0456">Lyase</keyword>
<dbReference type="InterPro" id="IPR029061">
    <property type="entry name" value="THDP-binding"/>
</dbReference>
<evidence type="ECO:0000256" key="10">
    <source>
        <dbReference type="ARBA" id="ARBA00023052"/>
    </source>
</evidence>
<accession>A0A835EM35</accession>